<dbReference type="Gene3D" id="1.10.287.130">
    <property type="match status" value="1"/>
</dbReference>
<dbReference type="InterPro" id="IPR001610">
    <property type="entry name" value="PAC"/>
</dbReference>
<dbReference type="InterPro" id="IPR000700">
    <property type="entry name" value="PAS-assoc_C"/>
</dbReference>
<comment type="catalytic activity">
    <reaction evidence="1">
        <text>ATP + protein L-histidine = ADP + protein N-phospho-L-histidine.</text>
        <dbReference type="EC" id="2.7.13.3"/>
    </reaction>
</comment>
<dbReference type="SUPFAM" id="SSF55874">
    <property type="entry name" value="ATPase domain of HSP90 chaperone/DNA topoisomerase II/histidine kinase"/>
    <property type="match status" value="1"/>
</dbReference>
<evidence type="ECO:0000256" key="1">
    <source>
        <dbReference type="ARBA" id="ARBA00000085"/>
    </source>
</evidence>
<dbReference type="PRINTS" id="PR00344">
    <property type="entry name" value="BCTRLSENSOR"/>
</dbReference>
<dbReference type="InterPro" id="IPR005467">
    <property type="entry name" value="His_kinase_dom"/>
</dbReference>
<dbReference type="PROSITE" id="PS50109">
    <property type="entry name" value="HIS_KIN"/>
    <property type="match status" value="1"/>
</dbReference>
<dbReference type="InterPro" id="IPR003661">
    <property type="entry name" value="HisK_dim/P_dom"/>
</dbReference>
<dbReference type="SMART" id="SM00388">
    <property type="entry name" value="HisKA"/>
    <property type="match status" value="1"/>
</dbReference>
<dbReference type="InterPro" id="IPR011006">
    <property type="entry name" value="CheY-like_superfamily"/>
</dbReference>
<dbReference type="NCBIfam" id="TIGR00229">
    <property type="entry name" value="sensory_box"/>
    <property type="match status" value="1"/>
</dbReference>
<keyword evidence="3 4" id="KW-0597">Phosphoprotein</keyword>
<dbReference type="InterPro" id="IPR004358">
    <property type="entry name" value="Sig_transdc_His_kin-like_C"/>
</dbReference>
<dbReference type="InterPro" id="IPR036890">
    <property type="entry name" value="HATPase_C_sf"/>
</dbReference>
<dbReference type="STRING" id="1576369.SAMN05421753_12526"/>
<feature type="modified residue" description="4-aspartylphosphate" evidence="4">
    <location>
        <position position="75"/>
    </location>
</feature>
<accession>A0A1I3SSG6</accession>
<evidence type="ECO:0000313" key="9">
    <source>
        <dbReference type="EMBL" id="SFJ60531.1"/>
    </source>
</evidence>
<dbReference type="CDD" id="cd00130">
    <property type="entry name" value="PAS"/>
    <property type="match status" value="1"/>
</dbReference>
<evidence type="ECO:0000256" key="3">
    <source>
        <dbReference type="ARBA" id="ARBA00022553"/>
    </source>
</evidence>
<dbReference type="Pfam" id="PF13426">
    <property type="entry name" value="PAS_9"/>
    <property type="match status" value="1"/>
</dbReference>
<dbReference type="PROSITE" id="PS50113">
    <property type="entry name" value="PAC"/>
    <property type="match status" value="1"/>
</dbReference>
<dbReference type="SUPFAM" id="SSF52172">
    <property type="entry name" value="CheY-like"/>
    <property type="match status" value="1"/>
</dbReference>
<protein>
    <recommendedName>
        <fullName evidence="2">histidine kinase</fullName>
        <ecNumber evidence="2">2.7.13.3</ecNumber>
    </recommendedName>
</protein>
<dbReference type="PANTHER" id="PTHR43547:SF2">
    <property type="entry name" value="HYBRID SIGNAL TRANSDUCTION HISTIDINE KINASE C"/>
    <property type="match status" value="1"/>
</dbReference>
<dbReference type="InterPro" id="IPR001789">
    <property type="entry name" value="Sig_transdc_resp-reg_receiver"/>
</dbReference>
<organism evidence="9 10">
    <name type="scientific">Planctomicrobium piriforme</name>
    <dbReference type="NCBI Taxonomy" id="1576369"/>
    <lineage>
        <taxon>Bacteria</taxon>
        <taxon>Pseudomonadati</taxon>
        <taxon>Planctomycetota</taxon>
        <taxon>Planctomycetia</taxon>
        <taxon>Planctomycetales</taxon>
        <taxon>Planctomycetaceae</taxon>
        <taxon>Planctomicrobium</taxon>
    </lineage>
</organism>
<evidence type="ECO:0000259" key="5">
    <source>
        <dbReference type="PROSITE" id="PS50109"/>
    </source>
</evidence>
<dbReference type="EC" id="2.7.13.3" evidence="2"/>
<evidence type="ECO:0000259" key="6">
    <source>
        <dbReference type="PROSITE" id="PS50110"/>
    </source>
</evidence>
<gene>
    <name evidence="9" type="ORF">SAMN05421753_12526</name>
</gene>
<evidence type="ECO:0000313" key="10">
    <source>
        <dbReference type="Proteomes" id="UP000199518"/>
    </source>
</evidence>
<dbReference type="Gene3D" id="3.30.450.20">
    <property type="entry name" value="PAS domain"/>
    <property type="match status" value="1"/>
</dbReference>
<evidence type="ECO:0000259" key="7">
    <source>
        <dbReference type="PROSITE" id="PS50112"/>
    </source>
</evidence>
<reference evidence="10" key="1">
    <citation type="submission" date="2016-10" db="EMBL/GenBank/DDBJ databases">
        <authorList>
            <person name="Varghese N."/>
            <person name="Submissions S."/>
        </authorList>
    </citation>
    <scope>NUCLEOTIDE SEQUENCE [LARGE SCALE GENOMIC DNA]</scope>
    <source>
        <strain evidence="10">DSM 26348</strain>
    </source>
</reference>
<dbReference type="CDD" id="cd00082">
    <property type="entry name" value="HisKA"/>
    <property type="match status" value="1"/>
</dbReference>
<dbReference type="SMART" id="SM00086">
    <property type="entry name" value="PAC"/>
    <property type="match status" value="1"/>
</dbReference>
<sequence length="684" mass="76505">MTPPHTQCRTTQFSYDHSVLKRTRMNILIVCNDDMTLELLEPSLVAGGHQLTVCPDAREALSILKSASFRMLISDWRPTGMDGVKLCRQVRKAHLPCALYLMLLTPWIEEREFIEGLSAGADDILAKPIQPAELRLRVHHAERMLRLEDELSAARCSCDESETRLGNVFDTARDAMLIIDGVGDRIVDANPAACDMFERSRSELLSMRASDLHCHHNETLRALLYNNLSVGTGVTEEIHFRTKSGGIFPAEVSASIVDLDGTLCTLSLIRDISERRHSELQLVEHTKALEQGNLELRQSQLLLEKKNQRLSNLFKMAQIFVDNVSHEFRTPLTVIKEYADLLAEGAMGSICREQQRFLGVIADRADDLNTMVDDMLDSSKLDSGMLGIVRKSHRISDIIDHVHPVLERKAHHKGVKLVVDIDDSLPDVYVDDEKVGRILINLAGNAIKFAGDPGRVQIWARAAPGGSEVIVGVTDNGPGIALGHQREIFERFKQLEGQGRGSCKGFGLGLSIARELAELNLGELTLESQPGLGTTLKFTLPANDPAEVLSRYLARLEHLNRRSPIPPIMMLTAGVQESAPSLLADEVDAFLNHVLQGNDLAFRLQTRGWLIFAPLEELEWSGYLAKLERAWQDTNRNRLREALPAIDFEIVKSWPVESKQEMVRSLLDELETRRGLNQRSLEFV</sequence>
<dbReference type="SUPFAM" id="SSF47384">
    <property type="entry name" value="Homodimeric domain of signal transducing histidine kinase"/>
    <property type="match status" value="1"/>
</dbReference>
<dbReference type="SMART" id="SM00387">
    <property type="entry name" value="HATPase_c"/>
    <property type="match status" value="1"/>
</dbReference>
<dbReference type="Pfam" id="PF00512">
    <property type="entry name" value="HisKA"/>
    <property type="match status" value="1"/>
</dbReference>
<dbReference type="InterPro" id="IPR035965">
    <property type="entry name" value="PAS-like_dom_sf"/>
</dbReference>
<evidence type="ECO:0000256" key="4">
    <source>
        <dbReference type="PROSITE-ProRule" id="PRU00169"/>
    </source>
</evidence>
<dbReference type="PANTHER" id="PTHR43547">
    <property type="entry name" value="TWO-COMPONENT HISTIDINE KINASE"/>
    <property type="match status" value="1"/>
</dbReference>
<dbReference type="PROSITE" id="PS50110">
    <property type="entry name" value="RESPONSE_REGULATORY"/>
    <property type="match status" value="1"/>
</dbReference>
<evidence type="ECO:0000259" key="8">
    <source>
        <dbReference type="PROSITE" id="PS50113"/>
    </source>
</evidence>
<feature type="domain" description="PAC" evidence="8">
    <location>
        <begin position="234"/>
        <end position="284"/>
    </location>
</feature>
<dbReference type="EMBL" id="FOQD01000025">
    <property type="protein sequence ID" value="SFJ60531.1"/>
    <property type="molecule type" value="Genomic_DNA"/>
</dbReference>
<feature type="domain" description="PAS" evidence="7">
    <location>
        <begin position="161"/>
        <end position="231"/>
    </location>
</feature>
<dbReference type="GO" id="GO:0000155">
    <property type="term" value="F:phosphorelay sensor kinase activity"/>
    <property type="evidence" value="ECO:0007669"/>
    <property type="project" value="InterPro"/>
</dbReference>
<dbReference type="InterPro" id="IPR003594">
    <property type="entry name" value="HATPase_dom"/>
</dbReference>
<dbReference type="Gene3D" id="3.40.50.2300">
    <property type="match status" value="1"/>
</dbReference>
<dbReference type="SUPFAM" id="SSF55785">
    <property type="entry name" value="PYP-like sensor domain (PAS domain)"/>
    <property type="match status" value="1"/>
</dbReference>
<name>A0A1I3SSG6_9PLAN</name>
<dbReference type="PROSITE" id="PS50112">
    <property type="entry name" value="PAS"/>
    <property type="match status" value="1"/>
</dbReference>
<dbReference type="SMART" id="SM00091">
    <property type="entry name" value="PAS"/>
    <property type="match status" value="1"/>
</dbReference>
<dbReference type="AlphaFoldDB" id="A0A1I3SSG6"/>
<dbReference type="Proteomes" id="UP000199518">
    <property type="component" value="Unassembled WGS sequence"/>
</dbReference>
<evidence type="ECO:0000256" key="2">
    <source>
        <dbReference type="ARBA" id="ARBA00012438"/>
    </source>
</evidence>
<dbReference type="SMART" id="SM00448">
    <property type="entry name" value="REC"/>
    <property type="match status" value="1"/>
</dbReference>
<dbReference type="Gene3D" id="3.30.565.10">
    <property type="entry name" value="Histidine kinase-like ATPase, C-terminal domain"/>
    <property type="match status" value="1"/>
</dbReference>
<feature type="domain" description="Histidine kinase" evidence="5">
    <location>
        <begin position="323"/>
        <end position="544"/>
    </location>
</feature>
<proteinExistence type="predicted"/>
<keyword evidence="10" id="KW-1185">Reference proteome</keyword>
<feature type="domain" description="Response regulatory" evidence="6">
    <location>
        <begin position="26"/>
        <end position="142"/>
    </location>
</feature>
<dbReference type="InterPro" id="IPR000014">
    <property type="entry name" value="PAS"/>
</dbReference>
<dbReference type="Pfam" id="PF00072">
    <property type="entry name" value="Response_reg"/>
    <property type="match status" value="1"/>
</dbReference>
<dbReference type="Pfam" id="PF02518">
    <property type="entry name" value="HATPase_c"/>
    <property type="match status" value="1"/>
</dbReference>
<dbReference type="InterPro" id="IPR036097">
    <property type="entry name" value="HisK_dim/P_sf"/>
</dbReference>